<dbReference type="OMA" id="IQLFDWS"/>
<dbReference type="KEGG" id="mtm:MYCTH_2312334"/>
<keyword evidence="4" id="KW-1185">Reference proteome</keyword>
<dbReference type="Proteomes" id="UP000007322">
    <property type="component" value="Chromosome 7"/>
</dbReference>
<organism evidence="3 4">
    <name type="scientific">Thermothelomyces thermophilus (strain ATCC 42464 / BCRC 31852 / DSM 1799)</name>
    <name type="common">Sporotrichum thermophile</name>
    <dbReference type="NCBI Taxonomy" id="573729"/>
    <lineage>
        <taxon>Eukaryota</taxon>
        <taxon>Fungi</taxon>
        <taxon>Dikarya</taxon>
        <taxon>Ascomycota</taxon>
        <taxon>Pezizomycotina</taxon>
        <taxon>Sordariomycetes</taxon>
        <taxon>Sordariomycetidae</taxon>
        <taxon>Sordariales</taxon>
        <taxon>Chaetomiaceae</taxon>
        <taxon>Thermothelomyces</taxon>
    </lineage>
</organism>
<evidence type="ECO:0000256" key="1">
    <source>
        <dbReference type="SAM" id="Coils"/>
    </source>
</evidence>
<dbReference type="STRING" id="573729.G2QQB3"/>
<feature type="region of interest" description="Disordered" evidence="2">
    <location>
        <begin position="218"/>
        <end position="375"/>
    </location>
</feature>
<dbReference type="eggNOG" id="ENOG502QWJA">
    <property type="taxonomic scope" value="Eukaryota"/>
</dbReference>
<protein>
    <recommendedName>
        <fullName evidence="5">Mitotic apparatus protein p62-like protein</fullName>
    </recommendedName>
</protein>
<dbReference type="AlphaFoldDB" id="G2QQB3"/>
<dbReference type="RefSeq" id="XP_003667021.1">
    <property type="nucleotide sequence ID" value="XM_003666973.1"/>
</dbReference>
<gene>
    <name evidence="3" type="ORF">MYCTH_2312334</name>
</gene>
<evidence type="ECO:0000313" key="3">
    <source>
        <dbReference type="EMBL" id="AEO61776.1"/>
    </source>
</evidence>
<evidence type="ECO:0000256" key="2">
    <source>
        <dbReference type="SAM" id="MobiDB-lite"/>
    </source>
</evidence>
<dbReference type="OrthoDB" id="8064436at2759"/>
<feature type="compositionally biased region" description="Basic and acidic residues" evidence="2">
    <location>
        <begin position="265"/>
        <end position="290"/>
    </location>
</feature>
<dbReference type="GeneID" id="11509338"/>
<dbReference type="SUPFAM" id="SSF58022">
    <property type="entry name" value="XRCC4, C-terminal oligomerization domain"/>
    <property type="match status" value="1"/>
</dbReference>
<reference evidence="3 4" key="1">
    <citation type="journal article" date="2011" name="Nat. Biotechnol.">
        <title>Comparative genomic analysis of the thermophilic biomass-degrading fungi Myceliophthora thermophila and Thielavia terrestris.</title>
        <authorList>
            <person name="Berka R.M."/>
            <person name="Grigoriev I.V."/>
            <person name="Otillar R."/>
            <person name="Salamov A."/>
            <person name="Grimwood J."/>
            <person name="Reid I."/>
            <person name="Ishmael N."/>
            <person name="John T."/>
            <person name="Darmond C."/>
            <person name="Moisan M.-C."/>
            <person name="Henrissat B."/>
            <person name="Coutinho P.M."/>
            <person name="Lombard V."/>
            <person name="Natvig D.O."/>
            <person name="Lindquist E."/>
            <person name="Schmutz J."/>
            <person name="Lucas S."/>
            <person name="Harris P."/>
            <person name="Powlowski J."/>
            <person name="Bellemare A."/>
            <person name="Taylor D."/>
            <person name="Butler G."/>
            <person name="de Vries R.P."/>
            <person name="Allijn I.E."/>
            <person name="van den Brink J."/>
            <person name="Ushinsky S."/>
            <person name="Storms R."/>
            <person name="Powell A.J."/>
            <person name="Paulsen I.T."/>
            <person name="Elbourne L.D.H."/>
            <person name="Baker S.E."/>
            <person name="Magnuson J."/>
            <person name="LaBoissiere S."/>
            <person name="Clutterbuck A.J."/>
            <person name="Martinez D."/>
            <person name="Wogulis M."/>
            <person name="de Leon A.L."/>
            <person name="Rey M.W."/>
            <person name="Tsang A."/>
        </authorList>
    </citation>
    <scope>NUCLEOTIDE SEQUENCE [LARGE SCALE GENOMIC DNA]</scope>
    <source>
        <strain evidence="4">ATCC 42464 / BCRC 31852 / DSM 1799</strain>
    </source>
</reference>
<keyword evidence="1" id="KW-0175">Coiled coil</keyword>
<dbReference type="PANTHER" id="PTHR42067:SF1">
    <property type="entry name" value="MITOTIC APPARATUS PROTEIN P62"/>
    <property type="match status" value="1"/>
</dbReference>
<dbReference type="PANTHER" id="PTHR42067">
    <property type="entry name" value="YALI0C15378P"/>
    <property type="match status" value="1"/>
</dbReference>
<accession>G2QQB3</accession>
<sequence>MVTSHIIRIPRTDEEGSFILGEVTPSGSKPLNVKFVATEGEEPYVVKLRHDRIGELRASSSPCSPGEWESILKALLLGSEPIEGIEAGAEAKVGKSITITIRRRVAGINQRLGALTLNHKPDEAIQLFDWCGAAALQREQLQEAAVAEKARVSELESRIAELRTQLDELTESKKAREAEMLEKFCVLLNEKKVKIREQQRLLSTAQVDYSKLDAARASQAARLDTSEGHKPAPSRRTKRKALEDASGGGSSDSDDAFEKVTPGSDKMDIDQVEPRRENKELSESEDRETTDGDETETGSEPEEEEEEAPAPRRSPSSPKLRQAQGPEPKSRPAAPRRAGKGKDFVIHPPKNPVRKAKAATPPPAEGSETESDDEL</sequence>
<name>G2QQB3_THET4</name>
<feature type="coiled-coil region" evidence="1">
    <location>
        <begin position="138"/>
        <end position="179"/>
    </location>
</feature>
<dbReference type="InParanoid" id="G2QQB3"/>
<evidence type="ECO:0000313" key="4">
    <source>
        <dbReference type="Proteomes" id="UP000007322"/>
    </source>
</evidence>
<feature type="compositionally biased region" description="Acidic residues" evidence="2">
    <location>
        <begin position="291"/>
        <end position="308"/>
    </location>
</feature>
<dbReference type="InterPro" id="IPR014751">
    <property type="entry name" value="XRCC4-like_C"/>
</dbReference>
<proteinExistence type="predicted"/>
<evidence type="ECO:0008006" key="5">
    <source>
        <dbReference type="Google" id="ProtNLM"/>
    </source>
</evidence>
<dbReference type="Gene3D" id="1.20.5.370">
    <property type="match status" value="1"/>
</dbReference>
<dbReference type="HOGENOM" id="CLU_044616_0_0_1"/>
<dbReference type="VEuPathDB" id="FungiDB:MYCTH_2312334"/>
<dbReference type="EMBL" id="CP003008">
    <property type="protein sequence ID" value="AEO61776.1"/>
    <property type="molecule type" value="Genomic_DNA"/>
</dbReference>